<keyword evidence="1" id="KW-0732">Signal</keyword>
<sequence length="78" mass="9064">MVIACIMVQLRVLFLSIIHSAQKYALYNEYKENCTTSKKNVCPDFFSKCENNDPNTLLSQLKCYEHAQIEETLSENKK</sequence>
<dbReference type="AlphaFoldDB" id="K6UFC0"/>
<dbReference type="Pfam" id="PF05795">
    <property type="entry name" value="Plasmodium_Vir"/>
    <property type="match status" value="1"/>
</dbReference>
<keyword evidence="3" id="KW-1185">Reference proteome</keyword>
<organism evidence="2 3">
    <name type="scientific">Plasmodium cynomolgi (strain B)</name>
    <dbReference type="NCBI Taxonomy" id="1120755"/>
    <lineage>
        <taxon>Eukaryota</taxon>
        <taxon>Sar</taxon>
        <taxon>Alveolata</taxon>
        <taxon>Apicomplexa</taxon>
        <taxon>Aconoidasida</taxon>
        <taxon>Haemosporida</taxon>
        <taxon>Plasmodiidae</taxon>
        <taxon>Plasmodium</taxon>
        <taxon>Plasmodium (Plasmodium)</taxon>
    </lineage>
</organism>
<reference evidence="2 3" key="1">
    <citation type="journal article" date="2012" name="Nat. Genet.">
        <title>Plasmodium cynomolgi genome sequences provide insight into Plasmodium vivax and the monkey malaria clade.</title>
        <authorList>
            <person name="Tachibana S."/>
            <person name="Sullivan S.A."/>
            <person name="Kawai S."/>
            <person name="Nakamura S."/>
            <person name="Kim H.R."/>
            <person name="Goto N."/>
            <person name="Arisue N."/>
            <person name="Palacpac N.M.Q."/>
            <person name="Honma H."/>
            <person name="Yagi M."/>
            <person name="Tougan T."/>
            <person name="Katakai Y."/>
            <person name="Kaneko O."/>
            <person name="Mita T."/>
            <person name="Kita K."/>
            <person name="Yasutomi Y."/>
            <person name="Sutton P.L."/>
            <person name="Shakhbatyan R."/>
            <person name="Horii T."/>
            <person name="Yasunaga T."/>
            <person name="Barnwell J.W."/>
            <person name="Escalante A.A."/>
            <person name="Carlton J.M."/>
            <person name="Tanabe K."/>
        </authorList>
    </citation>
    <scope>NUCLEOTIDE SEQUENCE [LARGE SCALE GENOMIC DNA]</scope>
    <source>
        <strain evidence="2 3">B</strain>
    </source>
</reference>
<evidence type="ECO:0000256" key="1">
    <source>
        <dbReference type="SAM" id="SignalP"/>
    </source>
</evidence>
<dbReference type="GeneID" id="14696378"/>
<feature type="chain" id="PRO_5003897293" description="CYIR protein" evidence="1">
    <location>
        <begin position="26"/>
        <end position="78"/>
    </location>
</feature>
<name>K6UFC0_PLACD</name>
<protein>
    <recommendedName>
        <fullName evidence="4">CYIR protein</fullName>
    </recommendedName>
</protein>
<evidence type="ECO:0000313" key="2">
    <source>
        <dbReference type="EMBL" id="GAB69836.1"/>
    </source>
</evidence>
<proteinExistence type="predicted"/>
<dbReference type="InterPro" id="IPR008780">
    <property type="entry name" value="Plasmodium_Vir"/>
</dbReference>
<dbReference type="VEuPathDB" id="PlasmoDB:PCYB_005850"/>
<evidence type="ECO:0008006" key="4">
    <source>
        <dbReference type="Google" id="ProtNLM"/>
    </source>
</evidence>
<dbReference type="RefSeq" id="XP_004228054.1">
    <property type="nucleotide sequence ID" value="XM_004228006.1"/>
</dbReference>
<dbReference type="KEGG" id="pcy:PCYB_005850"/>
<dbReference type="EMBL" id="DF157929">
    <property type="protein sequence ID" value="GAB69836.1"/>
    <property type="molecule type" value="Genomic_DNA"/>
</dbReference>
<dbReference type="Proteomes" id="UP000006319">
    <property type="component" value="Unassembled WGS sequence"/>
</dbReference>
<evidence type="ECO:0000313" key="3">
    <source>
        <dbReference type="Proteomes" id="UP000006319"/>
    </source>
</evidence>
<gene>
    <name evidence="2" type="ORF">PCYB_005850</name>
</gene>
<feature type="signal peptide" evidence="1">
    <location>
        <begin position="1"/>
        <end position="25"/>
    </location>
</feature>
<accession>K6UFC0</accession>